<evidence type="ECO:0000256" key="1">
    <source>
        <dbReference type="SAM" id="MobiDB-lite"/>
    </source>
</evidence>
<name>A0ABY5RGZ5_HALLR</name>
<dbReference type="Proteomes" id="UP001058330">
    <property type="component" value="Chromosome"/>
</dbReference>
<feature type="region of interest" description="Disordered" evidence="1">
    <location>
        <begin position="26"/>
        <end position="65"/>
    </location>
</feature>
<sequence length="167" mass="17507">MVVNRRALLTGTASLCAALAGCTSDDATDDGTETTTTESTPTPTPTEPRLVDKSLSPRHDPDCPQGGAARATYVSTGVLVEGCLWGANGCAIARLGGVAYDPESDVASLLVETVEDRDPDEACTEALKPVGYEARLQFANGLPGEVVVEHDDVDGRREIARIDFDDA</sequence>
<evidence type="ECO:0000313" key="3">
    <source>
        <dbReference type="Proteomes" id="UP001058330"/>
    </source>
</evidence>
<evidence type="ECO:0008006" key="4">
    <source>
        <dbReference type="Google" id="ProtNLM"/>
    </source>
</evidence>
<dbReference type="RefSeq" id="WP_007544799.1">
    <property type="nucleotide sequence ID" value="NZ_CP078063.1"/>
</dbReference>
<reference evidence="2" key="1">
    <citation type="submission" date="2021-07" db="EMBL/GenBank/DDBJ databases">
        <title>Studies on halocins as antimicrobial molecules from haloarchaea.</title>
        <authorList>
            <person name="Kumar S."/>
            <person name="Khare S.K."/>
        </authorList>
    </citation>
    <scope>NUCLEOTIDE SEQUENCE</scope>
    <source>
        <strain evidence="2">NCIM 5678</strain>
    </source>
</reference>
<proteinExistence type="predicted"/>
<protein>
    <recommendedName>
        <fullName evidence="4">Tat (Twin-arginine translocation) pathway signal sequence</fullName>
    </recommendedName>
</protein>
<feature type="compositionally biased region" description="Basic and acidic residues" evidence="1">
    <location>
        <begin position="49"/>
        <end position="62"/>
    </location>
</feature>
<dbReference type="EMBL" id="CP078063">
    <property type="protein sequence ID" value="UVE51646.1"/>
    <property type="molecule type" value="Genomic_DNA"/>
</dbReference>
<accession>A0ABY5RGZ5</accession>
<gene>
    <name evidence="2" type="ORF">KU306_07175</name>
</gene>
<dbReference type="PROSITE" id="PS51257">
    <property type="entry name" value="PROKAR_LIPOPROTEIN"/>
    <property type="match status" value="1"/>
</dbReference>
<organism evidence="2 3">
    <name type="scientific">Haloferax larsenii</name>
    <dbReference type="NCBI Taxonomy" id="302484"/>
    <lineage>
        <taxon>Archaea</taxon>
        <taxon>Methanobacteriati</taxon>
        <taxon>Methanobacteriota</taxon>
        <taxon>Stenosarchaea group</taxon>
        <taxon>Halobacteria</taxon>
        <taxon>Halobacteriales</taxon>
        <taxon>Haloferacaceae</taxon>
        <taxon>Haloferax</taxon>
    </lineage>
</organism>
<evidence type="ECO:0000313" key="2">
    <source>
        <dbReference type="EMBL" id="UVE51646.1"/>
    </source>
</evidence>
<keyword evidence="3" id="KW-1185">Reference proteome</keyword>
<dbReference type="GeneID" id="74528667"/>